<dbReference type="eggNOG" id="COG0415">
    <property type="taxonomic scope" value="Bacteria"/>
</dbReference>
<keyword evidence="1 3" id="KW-0285">Flavoprotein</keyword>
<dbReference type="GO" id="GO:0043153">
    <property type="term" value="P:entrainment of circadian clock by photoperiod"/>
    <property type="evidence" value="ECO:0007669"/>
    <property type="project" value="TreeGrafter"/>
</dbReference>
<dbReference type="InterPro" id="IPR036134">
    <property type="entry name" value="Crypto/Photolyase_FAD-like_sf"/>
</dbReference>
<evidence type="ECO:0000256" key="1">
    <source>
        <dbReference type="ARBA" id="ARBA00022630"/>
    </source>
</evidence>
<keyword evidence="5" id="KW-0456">Lyase</keyword>
<feature type="binding site" evidence="3">
    <location>
        <begin position="196"/>
        <end position="198"/>
    </location>
    <ligand>
        <name>FAD</name>
        <dbReference type="ChEBI" id="CHEBI:57692"/>
    </ligand>
</feature>
<protein>
    <submittedName>
        <fullName evidence="5">DNA photolyase FAD-binding protein</fullName>
    </submittedName>
</protein>
<evidence type="ECO:0000256" key="2">
    <source>
        <dbReference type="ARBA" id="ARBA00022827"/>
    </source>
</evidence>
<dbReference type="HOGENOM" id="CLU_050658_0_0_4"/>
<gene>
    <name evidence="5" type="ordered locus">M301_0155</name>
</gene>
<dbReference type="AlphaFoldDB" id="D7DKT2"/>
<dbReference type="STRING" id="666681.M301_0155"/>
<evidence type="ECO:0000313" key="5">
    <source>
        <dbReference type="EMBL" id="ADI28543.1"/>
    </source>
</evidence>
<accession>D7DKT2</accession>
<comment type="cofactor">
    <cofactor evidence="3">
        <name>FAD</name>
        <dbReference type="ChEBI" id="CHEBI:57692"/>
    </cofactor>
    <text evidence="3">Binds 1 FAD per subunit.</text>
</comment>
<proteinExistence type="predicted"/>
<dbReference type="OrthoDB" id="9772484at2"/>
<organism evidence="5 6">
    <name type="scientific">Methylotenera versatilis (strain 301)</name>
    <dbReference type="NCBI Taxonomy" id="666681"/>
    <lineage>
        <taxon>Bacteria</taxon>
        <taxon>Pseudomonadati</taxon>
        <taxon>Pseudomonadota</taxon>
        <taxon>Betaproteobacteria</taxon>
        <taxon>Nitrosomonadales</taxon>
        <taxon>Methylophilaceae</taxon>
        <taxon>Methylotenera</taxon>
    </lineage>
</organism>
<dbReference type="GO" id="GO:0003677">
    <property type="term" value="F:DNA binding"/>
    <property type="evidence" value="ECO:0007669"/>
    <property type="project" value="TreeGrafter"/>
</dbReference>
<dbReference type="GO" id="GO:0005737">
    <property type="term" value="C:cytoplasm"/>
    <property type="evidence" value="ECO:0007669"/>
    <property type="project" value="TreeGrafter"/>
</dbReference>
<dbReference type="Gene3D" id="1.25.40.80">
    <property type="match status" value="1"/>
</dbReference>
<dbReference type="RefSeq" id="WP_013146860.1">
    <property type="nucleotide sequence ID" value="NC_014207.1"/>
</dbReference>
<dbReference type="InterPro" id="IPR005101">
    <property type="entry name" value="Cryptochr/Photolyase_FAD-bd"/>
</dbReference>
<dbReference type="GO" id="GO:0071949">
    <property type="term" value="F:FAD binding"/>
    <property type="evidence" value="ECO:0007669"/>
    <property type="project" value="TreeGrafter"/>
</dbReference>
<dbReference type="PANTHER" id="PTHR11455:SF18">
    <property type="entry name" value="SI:CH1073-390K14.1"/>
    <property type="match status" value="1"/>
</dbReference>
<dbReference type="GO" id="GO:0032922">
    <property type="term" value="P:circadian regulation of gene expression"/>
    <property type="evidence" value="ECO:0007669"/>
    <property type="project" value="TreeGrafter"/>
</dbReference>
<sequence>MKPAQKLIIPQDRNERLHYIKRIFSEAKGADLQADWAGGRFGALKKLNSIDAVAYDRNRNFLNGSVTHLSPYLRHGCVTLNEAYEFIKRRFDASADKLVYELAWRDYWRQVWFSEGNAIYSDMEPPKVAIGHAPLSEDIRQGKTGLPCMDGFINEDLFATGYVHNHARMWLSSYIVHHRKVDWRLAADWFEAYLIDGDIASNHLSWQWVASTFSSKPYFFNKENLSRYTGGKYCANCHVQCPFDASYEALNDKLFNQTLIPIAKQYALPPSPRNKVSHFPAKAIFVHDEMLSSAHALLQKPFPKIFVFDPHLHGTWSLNRLQFVADCLSEMESVEVWVGDTYEILMQKGIGQLITQNTPNLKVKELLSPFVPEWQPVAKFVNVEISEKRLRRFSRYWEKVGPLVLSGTVSDKH</sequence>
<feature type="binding site" evidence="3">
    <location>
        <position position="55"/>
    </location>
    <ligand>
        <name>FAD</name>
        <dbReference type="ChEBI" id="CHEBI:57692"/>
    </ligand>
</feature>
<dbReference type="Proteomes" id="UP000000383">
    <property type="component" value="Chromosome"/>
</dbReference>
<keyword evidence="6" id="KW-1185">Reference proteome</keyword>
<evidence type="ECO:0000256" key="3">
    <source>
        <dbReference type="PIRSR" id="PIRSR602081-1"/>
    </source>
</evidence>
<dbReference type="EMBL" id="CP002056">
    <property type="protein sequence ID" value="ADI28543.1"/>
    <property type="molecule type" value="Genomic_DNA"/>
</dbReference>
<evidence type="ECO:0000259" key="4">
    <source>
        <dbReference type="Pfam" id="PF03441"/>
    </source>
</evidence>
<evidence type="ECO:0000313" key="6">
    <source>
        <dbReference type="Proteomes" id="UP000000383"/>
    </source>
</evidence>
<dbReference type="SUPFAM" id="SSF48173">
    <property type="entry name" value="Cryptochrome/photolyase FAD-binding domain"/>
    <property type="match status" value="1"/>
</dbReference>
<feature type="domain" description="Cryptochrome/DNA photolyase FAD-binding" evidence="4">
    <location>
        <begin position="100"/>
        <end position="219"/>
    </location>
</feature>
<dbReference type="InterPro" id="IPR002081">
    <property type="entry name" value="Cryptochrome/DNA_photolyase_1"/>
</dbReference>
<dbReference type="PANTHER" id="PTHR11455">
    <property type="entry name" value="CRYPTOCHROME"/>
    <property type="match status" value="1"/>
</dbReference>
<reference evidence="6" key="1">
    <citation type="submission" date="2010-05" db="EMBL/GenBank/DDBJ databases">
        <title>Complete sequence of Methylotenera sp. 301.</title>
        <authorList>
            <person name="Lucas S."/>
            <person name="Copeland A."/>
            <person name="Lapidus A."/>
            <person name="Cheng J.-F."/>
            <person name="Bruce D."/>
            <person name="Goodwin L."/>
            <person name="Pitluck S."/>
            <person name="Clum A."/>
            <person name="Land M."/>
            <person name="Hauser L."/>
            <person name="Kyrpides N."/>
            <person name="Ivanova N."/>
            <person name="Chistoservova L."/>
            <person name="Kalyuzhnaya M."/>
            <person name="Woyke T."/>
        </authorList>
    </citation>
    <scope>NUCLEOTIDE SEQUENCE [LARGE SCALE GENOMIC DNA]</scope>
    <source>
        <strain evidence="6">301</strain>
    </source>
</reference>
<keyword evidence="2 3" id="KW-0274">FAD</keyword>
<name>D7DKT2_METV0</name>
<reference evidence="5 6" key="2">
    <citation type="journal article" date="2011" name="J. Bacteriol.">
        <title>Genomes of three methylotrophs from a single niche uncover genetic and metabolic divergence of Methylophilaceae.</title>
        <authorList>
            <person name="Lapidus A."/>
            <person name="Clum A."/>
            <person name="Labutti K."/>
            <person name="Kaluzhnaya M.G."/>
            <person name="Lim S."/>
            <person name="Beck D.A."/>
            <person name="Glavina Del Rio T."/>
            <person name="Nolan M."/>
            <person name="Mavromatis K."/>
            <person name="Huntemann M."/>
            <person name="Lucas S."/>
            <person name="Lidstrom M.E."/>
            <person name="Ivanova N."/>
            <person name="Chistoserdova L."/>
        </authorList>
    </citation>
    <scope>NUCLEOTIDE SEQUENCE [LARGE SCALE GENOMIC DNA]</scope>
    <source>
        <strain evidence="5 6">301</strain>
    </source>
</reference>
<dbReference type="GO" id="GO:0003904">
    <property type="term" value="F:deoxyribodipyrimidine photo-lyase activity"/>
    <property type="evidence" value="ECO:0007669"/>
    <property type="project" value="TreeGrafter"/>
</dbReference>
<dbReference type="KEGG" id="meh:M301_0155"/>
<dbReference type="Pfam" id="PF03441">
    <property type="entry name" value="FAD_binding_7"/>
    <property type="match status" value="1"/>
</dbReference>
<dbReference type="Gene3D" id="1.10.579.10">
    <property type="entry name" value="DNA Cyclobutane Dipyrimidine Photolyase, subunit A, domain 3"/>
    <property type="match status" value="1"/>
</dbReference>